<evidence type="ECO:0000259" key="3">
    <source>
        <dbReference type="Pfam" id="PF05057"/>
    </source>
</evidence>
<gene>
    <name evidence="5" type="ORF">RRF57_011449</name>
</gene>
<dbReference type="Pfam" id="PF24883">
    <property type="entry name" value="NPHP3_N"/>
    <property type="match status" value="1"/>
</dbReference>
<dbReference type="PANTHER" id="PTHR10039:SF14">
    <property type="entry name" value="NACHT DOMAIN-CONTAINING PROTEIN"/>
    <property type="match status" value="1"/>
</dbReference>
<sequence length="920" mass="104461">MSRGSRFGLSWAKAFEPADPSKWGMHILVDKEAHDTKAIDIIAIHGLNGHWKTTWIDEETRTNWLQDSIPKHLKTARVMSFSYNSSVLFSKSVSGVADFAEQLLESLAAERLSEVQQERPMLFVCHSLGGIVFKQACNQAYQKDCYKRLLVAIAGVAFFGTPHRGSSIASLGKVLSRVLKAVSFGTNTNTQLLKELERGSPVLDDITTTYANRRYGFKICSFYETDKMDFMSSVVVDRHSAVLGIEGETVVPINGNHRSICRFTSRDSRMRVVLENLKRMSSIKKFQNAVPTLARVKRTALLWLSANPGCGKSVMMSFLIDHFQSTIVSKHVHLCYWFFKSDNQRQRGAIFALRGILRQLLVTRRSIIHTIETAANGKERLELLIHAVQAPAAEDDDDQSWTAPVHHTTIFLIDGLDECEVDVKEELLLLFHSYFRGLEELDPEAKSRTLKRGFMKVLIASRPENWIKVVFDRLKPSVPNTRQQQQKRDESTAQYCAIHLKAEDESDFISADISLVVRAAIADLVDQGFPELLLYDIQKQLIARADRTFIWITLIIDLLKEKVESGASKRELDRILQSRTVDQIFTEILKERPDYPKTRKMFSILLAAARPLTVGELGVALALRAEHSALSKSPKPFRPGLQSIKRLADDIVYPFENNIRSLGGHFVRIICNEVYFVHETAREFLLEEEVKGLHAEVLGWSVVQGPKSCDWQYTFSHQSCHALLLDLCATYLYLIGQAASQNRTLSNDESILVNYVSTAWCVHFVEVANHIDPHNIPYYHNLCHPKFPGFSIWTRVSWDDKNNPFPTIGMSDDEIQDFFIKTYHLEPRCFTLESDEDYDHDFDEVQDLDNDEGPIVISHAIDMPKHKLIDLNSPDDRNTRYVAGANPTALPKRHFPLGVDKSGFVSLDHSVFSNHSHKSC</sequence>
<accession>A0AAN7ZA31</accession>
<dbReference type="Pfam" id="PF05057">
    <property type="entry name" value="DUF676"/>
    <property type="match status" value="1"/>
</dbReference>
<comment type="similarity">
    <text evidence="1">Belongs to the putative lipase ROG1 family.</text>
</comment>
<comment type="caution">
    <text evidence="5">The sequence shown here is derived from an EMBL/GenBank/DDBJ whole genome shotgun (WGS) entry which is preliminary data.</text>
</comment>
<evidence type="ECO:0000259" key="4">
    <source>
        <dbReference type="Pfam" id="PF24883"/>
    </source>
</evidence>
<dbReference type="Gene3D" id="3.40.50.1820">
    <property type="entry name" value="alpha/beta hydrolase"/>
    <property type="match status" value="1"/>
</dbReference>
<proteinExistence type="inferred from homology"/>
<dbReference type="InterPro" id="IPR056884">
    <property type="entry name" value="NPHP3-like_N"/>
</dbReference>
<evidence type="ECO:0008006" key="7">
    <source>
        <dbReference type="Google" id="ProtNLM"/>
    </source>
</evidence>
<evidence type="ECO:0000313" key="5">
    <source>
        <dbReference type="EMBL" id="KAK5635737.1"/>
    </source>
</evidence>
<dbReference type="Gene3D" id="3.40.50.300">
    <property type="entry name" value="P-loop containing nucleotide triphosphate hydrolases"/>
    <property type="match status" value="1"/>
</dbReference>
<feature type="domain" description="DUF676" evidence="3">
    <location>
        <begin position="41"/>
        <end position="172"/>
    </location>
</feature>
<dbReference type="SUPFAM" id="SSF53474">
    <property type="entry name" value="alpha/beta-Hydrolases"/>
    <property type="match status" value="1"/>
</dbReference>
<evidence type="ECO:0000256" key="1">
    <source>
        <dbReference type="ARBA" id="ARBA00007920"/>
    </source>
</evidence>
<dbReference type="PANTHER" id="PTHR10039">
    <property type="entry name" value="AMELOGENIN"/>
    <property type="match status" value="1"/>
</dbReference>
<dbReference type="InterPro" id="IPR027417">
    <property type="entry name" value="P-loop_NTPase"/>
</dbReference>
<name>A0AAN7ZA31_9PEZI</name>
<evidence type="ECO:0000313" key="6">
    <source>
        <dbReference type="Proteomes" id="UP001305414"/>
    </source>
</evidence>
<dbReference type="Proteomes" id="UP001305414">
    <property type="component" value="Unassembled WGS sequence"/>
</dbReference>
<keyword evidence="2" id="KW-0677">Repeat</keyword>
<dbReference type="InterPro" id="IPR007751">
    <property type="entry name" value="DUF676_lipase-like"/>
</dbReference>
<feature type="domain" description="Nephrocystin 3-like N-terminal" evidence="4">
    <location>
        <begin position="298"/>
        <end position="435"/>
    </location>
</feature>
<evidence type="ECO:0000256" key="2">
    <source>
        <dbReference type="ARBA" id="ARBA00022737"/>
    </source>
</evidence>
<reference evidence="5 6" key="1">
    <citation type="submission" date="2023-10" db="EMBL/GenBank/DDBJ databases">
        <title>Draft genome sequence of Xylaria bambusicola isolate GMP-LS, the root and basal stem rot pathogen of sugarcane in Indonesia.</title>
        <authorList>
            <person name="Selvaraj P."/>
            <person name="Muralishankar V."/>
            <person name="Muruganantham S."/>
            <person name="Sp S."/>
            <person name="Haryani S."/>
            <person name="Lau K.J.X."/>
            <person name="Naqvi N.I."/>
        </authorList>
    </citation>
    <scope>NUCLEOTIDE SEQUENCE [LARGE SCALE GENOMIC DNA]</scope>
    <source>
        <strain evidence="5">GMP-LS</strain>
    </source>
</reference>
<organism evidence="5 6">
    <name type="scientific">Xylaria bambusicola</name>
    <dbReference type="NCBI Taxonomy" id="326684"/>
    <lineage>
        <taxon>Eukaryota</taxon>
        <taxon>Fungi</taxon>
        <taxon>Dikarya</taxon>
        <taxon>Ascomycota</taxon>
        <taxon>Pezizomycotina</taxon>
        <taxon>Sordariomycetes</taxon>
        <taxon>Xylariomycetidae</taxon>
        <taxon>Xylariales</taxon>
        <taxon>Xylariaceae</taxon>
        <taxon>Xylaria</taxon>
    </lineage>
</organism>
<dbReference type="EMBL" id="JAWHQM010000057">
    <property type="protein sequence ID" value="KAK5635737.1"/>
    <property type="molecule type" value="Genomic_DNA"/>
</dbReference>
<dbReference type="InterPro" id="IPR029058">
    <property type="entry name" value="AB_hydrolase_fold"/>
</dbReference>
<keyword evidence="6" id="KW-1185">Reference proteome</keyword>
<dbReference type="AlphaFoldDB" id="A0AAN7ZA31"/>
<protein>
    <recommendedName>
        <fullName evidence="7">NACHT domain-containing protein</fullName>
    </recommendedName>
</protein>